<evidence type="ECO:0000313" key="1">
    <source>
        <dbReference type="EMBL" id="SFI05530.1"/>
    </source>
</evidence>
<dbReference type="EMBL" id="FOQD01000005">
    <property type="protein sequence ID" value="SFI05530.1"/>
    <property type="molecule type" value="Genomic_DNA"/>
</dbReference>
<dbReference type="Gene3D" id="1.10.1220.10">
    <property type="entry name" value="Met repressor-like"/>
    <property type="match status" value="1"/>
</dbReference>
<organism evidence="1 2">
    <name type="scientific">Planctomicrobium piriforme</name>
    <dbReference type="NCBI Taxonomy" id="1576369"/>
    <lineage>
        <taxon>Bacteria</taxon>
        <taxon>Pseudomonadati</taxon>
        <taxon>Planctomycetota</taxon>
        <taxon>Planctomycetia</taxon>
        <taxon>Planctomycetales</taxon>
        <taxon>Planctomycetaceae</taxon>
        <taxon>Planctomicrobium</taxon>
    </lineage>
</organism>
<sequence>MARKIERVSRKMTATEREEMLRMTREISREREEIIQNVNASAASRTIRTRVTEEMHAALKEYCEQHGTELSAILRDSALRYIGRRDLVGVMPAPGRPAS</sequence>
<evidence type="ECO:0000313" key="2">
    <source>
        <dbReference type="Proteomes" id="UP000199518"/>
    </source>
</evidence>
<dbReference type="GO" id="GO:0006355">
    <property type="term" value="P:regulation of DNA-templated transcription"/>
    <property type="evidence" value="ECO:0007669"/>
    <property type="project" value="InterPro"/>
</dbReference>
<keyword evidence="2" id="KW-1185">Reference proteome</keyword>
<protein>
    <recommendedName>
        <fullName evidence="3">Ribbon-helix-helix protein, copG family</fullName>
    </recommendedName>
</protein>
<accession>A0A1I3F306</accession>
<proteinExistence type="predicted"/>
<evidence type="ECO:0008006" key="3">
    <source>
        <dbReference type="Google" id="ProtNLM"/>
    </source>
</evidence>
<name>A0A1I3F306_9PLAN</name>
<dbReference type="InterPro" id="IPR010985">
    <property type="entry name" value="Ribbon_hlx_hlx"/>
</dbReference>
<dbReference type="STRING" id="1576369.SAMN05421753_10559"/>
<dbReference type="Proteomes" id="UP000199518">
    <property type="component" value="Unassembled WGS sequence"/>
</dbReference>
<dbReference type="InterPro" id="IPR013321">
    <property type="entry name" value="Arc_rbn_hlx_hlx"/>
</dbReference>
<dbReference type="AlphaFoldDB" id="A0A1I3F306"/>
<dbReference type="SUPFAM" id="SSF47598">
    <property type="entry name" value="Ribbon-helix-helix"/>
    <property type="match status" value="1"/>
</dbReference>
<reference evidence="2" key="1">
    <citation type="submission" date="2016-10" db="EMBL/GenBank/DDBJ databases">
        <authorList>
            <person name="Varghese N."/>
            <person name="Submissions S."/>
        </authorList>
    </citation>
    <scope>NUCLEOTIDE SEQUENCE [LARGE SCALE GENOMIC DNA]</scope>
    <source>
        <strain evidence="2">DSM 26348</strain>
    </source>
</reference>
<gene>
    <name evidence="1" type="ORF">SAMN05421753_10559</name>
</gene>